<sequence>MVQEKLLIITFQSSNGVSIIGQVQGEQRWRATAAENDRGGKMTARFLRLSERESPRPTSNMPSRTA</sequence>
<proteinExistence type="predicted"/>
<dbReference type="EMBL" id="CM000761">
    <property type="protein sequence ID" value="KXG35894.1"/>
    <property type="molecule type" value="Genomic_DNA"/>
</dbReference>
<reference evidence="2" key="2">
    <citation type="journal article" date="2018" name="Plant J.">
        <title>The Sorghum bicolor reference genome: improved assembly, gene annotations, a transcriptome atlas, and signatures of genome organization.</title>
        <authorList>
            <person name="McCormick R.F."/>
            <person name="Truong S.K."/>
            <person name="Sreedasyam A."/>
            <person name="Jenkins J."/>
            <person name="Shu S."/>
            <person name="Sims D."/>
            <person name="Kennedy M."/>
            <person name="Amirebrahimi M."/>
            <person name="Weers B.D."/>
            <person name="McKinley B."/>
            <person name="Mattison A."/>
            <person name="Morishige D.T."/>
            <person name="Grimwood J."/>
            <person name="Schmutz J."/>
            <person name="Mullet J.E."/>
        </authorList>
    </citation>
    <scope>NUCLEOTIDE SEQUENCE [LARGE SCALE GENOMIC DNA]</scope>
    <source>
        <strain evidence="2">cv. BTx623</strain>
    </source>
</reference>
<evidence type="ECO:0000313" key="2">
    <source>
        <dbReference type="Proteomes" id="UP000000768"/>
    </source>
</evidence>
<dbReference type="InParanoid" id="A0A1B6QDA7"/>
<gene>
    <name evidence="1" type="ORF">SORBI_3002G244800</name>
</gene>
<keyword evidence="2" id="KW-1185">Reference proteome</keyword>
<dbReference type="AlphaFoldDB" id="A0A1B6QDA7"/>
<evidence type="ECO:0000313" key="1">
    <source>
        <dbReference type="EMBL" id="KXG35894.1"/>
    </source>
</evidence>
<name>A0A1B6QDA7_SORBI</name>
<accession>A0A1B6QDA7</accession>
<reference evidence="1 2" key="1">
    <citation type="journal article" date="2009" name="Nature">
        <title>The Sorghum bicolor genome and the diversification of grasses.</title>
        <authorList>
            <person name="Paterson A.H."/>
            <person name="Bowers J.E."/>
            <person name="Bruggmann R."/>
            <person name="Dubchak I."/>
            <person name="Grimwood J."/>
            <person name="Gundlach H."/>
            <person name="Haberer G."/>
            <person name="Hellsten U."/>
            <person name="Mitros T."/>
            <person name="Poliakov A."/>
            <person name="Schmutz J."/>
            <person name="Spannagl M."/>
            <person name="Tang H."/>
            <person name="Wang X."/>
            <person name="Wicker T."/>
            <person name="Bharti A.K."/>
            <person name="Chapman J."/>
            <person name="Feltus F.A."/>
            <person name="Gowik U."/>
            <person name="Grigoriev I.V."/>
            <person name="Lyons E."/>
            <person name="Maher C.A."/>
            <person name="Martis M."/>
            <person name="Narechania A."/>
            <person name="Otillar R.P."/>
            <person name="Penning B.W."/>
            <person name="Salamov A.A."/>
            <person name="Wang Y."/>
            <person name="Zhang L."/>
            <person name="Carpita N.C."/>
            <person name="Freeling M."/>
            <person name="Gingle A.R."/>
            <person name="Hash C.T."/>
            <person name="Keller B."/>
            <person name="Klein P."/>
            <person name="Kresovich S."/>
            <person name="McCann M.C."/>
            <person name="Ming R."/>
            <person name="Peterson D.G."/>
            <person name="Mehboob-ur-Rahman"/>
            <person name="Ware D."/>
            <person name="Westhoff P."/>
            <person name="Mayer K.F."/>
            <person name="Messing J."/>
            <person name="Rokhsar D.S."/>
        </authorList>
    </citation>
    <scope>NUCLEOTIDE SEQUENCE [LARGE SCALE GENOMIC DNA]</scope>
    <source>
        <strain evidence="2">cv. BTx623</strain>
    </source>
</reference>
<dbReference type="Proteomes" id="UP000000768">
    <property type="component" value="Chromosome 2"/>
</dbReference>
<organism evidence="1 2">
    <name type="scientific">Sorghum bicolor</name>
    <name type="common">Sorghum</name>
    <name type="synonym">Sorghum vulgare</name>
    <dbReference type="NCBI Taxonomy" id="4558"/>
    <lineage>
        <taxon>Eukaryota</taxon>
        <taxon>Viridiplantae</taxon>
        <taxon>Streptophyta</taxon>
        <taxon>Embryophyta</taxon>
        <taxon>Tracheophyta</taxon>
        <taxon>Spermatophyta</taxon>
        <taxon>Magnoliopsida</taxon>
        <taxon>Liliopsida</taxon>
        <taxon>Poales</taxon>
        <taxon>Poaceae</taxon>
        <taxon>PACMAD clade</taxon>
        <taxon>Panicoideae</taxon>
        <taxon>Andropogonodae</taxon>
        <taxon>Andropogoneae</taxon>
        <taxon>Sorghinae</taxon>
        <taxon>Sorghum</taxon>
    </lineage>
</organism>
<protein>
    <submittedName>
        <fullName evidence="1">Uncharacterized protein</fullName>
    </submittedName>
</protein>
<dbReference type="Gramene" id="KXG35894">
    <property type="protein sequence ID" value="KXG35894"/>
    <property type="gene ID" value="SORBI_3002G244800"/>
</dbReference>